<sequence length="129" mass="15269">MVIVVIHTSLKDEELPEKFEETVSKMLADLMDYPVEVYYCIVNTAARIWHDGNYDPFVYVDVITNNRFNDKTNPKYMNPIMQFFRDFMKLPINRVLAQLHECPLSSLGWHRLAPHYAAEKFFRDATIQH</sequence>
<dbReference type="SUPFAM" id="SSF55331">
    <property type="entry name" value="Tautomerase/MIF"/>
    <property type="match status" value="1"/>
</dbReference>
<dbReference type="Pfam" id="PF01187">
    <property type="entry name" value="MIF"/>
    <property type="match status" value="1"/>
</dbReference>
<evidence type="ECO:0000256" key="1">
    <source>
        <dbReference type="ARBA" id="ARBA00005851"/>
    </source>
</evidence>
<dbReference type="InterPro" id="IPR014347">
    <property type="entry name" value="Tautomerase/MIF_sf"/>
</dbReference>
<protein>
    <submittedName>
        <fullName evidence="2">Macrophage migration inhibitory factor-like protein</fullName>
    </submittedName>
</protein>
<organism evidence="2">
    <name type="scientific">Mytilus galloprovincialis</name>
    <name type="common">Mediterranean mussel</name>
    <dbReference type="NCBI Taxonomy" id="29158"/>
    <lineage>
        <taxon>Eukaryota</taxon>
        <taxon>Metazoa</taxon>
        <taxon>Spiralia</taxon>
        <taxon>Lophotrochozoa</taxon>
        <taxon>Mollusca</taxon>
        <taxon>Bivalvia</taxon>
        <taxon>Autobranchia</taxon>
        <taxon>Pteriomorphia</taxon>
        <taxon>Mytilida</taxon>
        <taxon>Mytiloidea</taxon>
        <taxon>Mytilidae</taxon>
        <taxon>Mytilinae</taxon>
        <taxon>Mytilus</taxon>
    </lineage>
</organism>
<dbReference type="SMR" id="A0A3R5SUI1"/>
<reference evidence="2" key="2">
    <citation type="submission" date="2019-01" db="EMBL/GenBank/DDBJ databases">
        <title>A phylogenetic perspective on MIF-like protein genes in Bivalvia.</title>
        <authorList>
            <person name="Domeneghetti S."/>
            <person name="Gerdol M."/>
            <person name="Pallavicini A."/>
            <person name="Venier P."/>
        </authorList>
    </citation>
    <scope>NUCLEOTIDE SEQUENCE</scope>
    <source>
        <strain evidence="2">Mytgal_msDDT1</strain>
    </source>
</reference>
<dbReference type="EMBL" id="MH190399">
    <property type="protein sequence ID" value="QAB05312.1"/>
    <property type="molecule type" value="mRNA"/>
</dbReference>
<accession>A0A3R5SUI1</accession>
<dbReference type="InterPro" id="IPR001398">
    <property type="entry name" value="Macrophage_inhib_fac"/>
</dbReference>
<dbReference type="AlphaFoldDB" id="A0A3R5SUI1"/>
<evidence type="ECO:0000313" key="2">
    <source>
        <dbReference type="EMBL" id="QAB05312.1"/>
    </source>
</evidence>
<name>A0A3R5SUI1_MYTGA</name>
<reference evidence="2" key="1">
    <citation type="submission" date="2018-04" db="EMBL/GenBank/DDBJ databases">
        <authorList>
            <person name="Rosani U."/>
        </authorList>
    </citation>
    <scope>NUCLEOTIDE SEQUENCE</scope>
    <source>
        <strain evidence="2">Mytgal_msDDT1</strain>
    </source>
</reference>
<proteinExistence type="evidence at transcript level"/>
<comment type="similarity">
    <text evidence="1">Belongs to the MIF family.</text>
</comment>
<dbReference type="Gene3D" id="3.30.429.10">
    <property type="entry name" value="Macrophage Migration Inhibitory Factor"/>
    <property type="match status" value="1"/>
</dbReference>